<dbReference type="EMBL" id="CP002826">
    <property type="protein sequence ID" value="AEI06583.1"/>
    <property type="molecule type" value="Genomic_DNA"/>
</dbReference>
<dbReference type="STRING" id="504832.OCA5_c18700"/>
<dbReference type="KEGG" id="oca:OCAR_6159"/>
<evidence type="ECO:0000313" key="1">
    <source>
        <dbReference type="EMBL" id="AEI06583.1"/>
    </source>
</evidence>
<dbReference type="AlphaFoldDB" id="B6JEK8"/>
<evidence type="ECO:0000313" key="2">
    <source>
        <dbReference type="Proteomes" id="UP000007730"/>
    </source>
</evidence>
<sequence length="111" mass="12166">MTTAGDLRENVELLKQVSVSDGAGGSTTEWVAQFQARAAIKVLKAGETVLAGRLQGTQTLVITVRWQSALAEVEGTWRLRNVRTDSEYNIRAVTPDTRKAFADILCETDEL</sequence>
<dbReference type="InterPro" id="IPR008767">
    <property type="entry name" value="Phage_SPP1_head-tail_adaptor"/>
</dbReference>
<dbReference type="HOGENOM" id="CLU_167591_0_0_5"/>
<name>B6JEK8_AFIC5</name>
<dbReference type="OrthoDB" id="7570189at2"/>
<accession>B6JEK8</accession>
<dbReference type="eggNOG" id="COG5614">
    <property type="taxonomic scope" value="Bacteria"/>
</dbReference>
<keyword evidence="2" id="KW-1185">Reference proteome</keyword>
<dbReference type="RefSeq" id="WP_012563300.1">
    <property type="nucleotide sequence ID" value="NC_011386.1"/>
</dbReference>
<proteinExistence type="predicted"/>
<organism evidence="1 2">
    <name type="scientific">Afipia carboxidovorans (strain ATCC 49405 / DSM 1227 / KCTC 32145 / OM5)</name>
    <name type="common">Oligotropha carboxidovorans</name>
    <dbReference type="NCBI Taxonomy" id="504832"/>
    <lineage>
        <taxon>Bacteria</taxon>
        <taxon>Pseudomonadati</taxon>
        <taxon>Pseudomonadota</taxon>
        <taxon>Alphaproteobacteria</taxon>
        <taxon>Hyphomicrobiales</taxon>
        <taxon>Nitrobacteraceae</taxon>
        <taxon>Afipia</taxon>
    </lineage>
</organism>
<dbReference type="Gene3D" id="2.40.10.270">
    <property type="entry name" value="Bacteriophage SPP1 head-tail adaptor protein"/>
    <property type="match status" value="1"/>
</dbReference>
<evidence type="ECO:0008006" key="3">
    <source>
        <dbReference type="Google" id="ProtNLM"/>
    </source>
</evidence>
<dbReference type="InterPro" id="IPR038666">
    <property type="entry name" value="SSP1_head-tail_sf"/>
</dbReference>
<dbReference type="NCBIfam" id="TIGR01563">
    <property type="entry name" value="gp16_SPP1"/>
    <property type="match status" value="1"/>
</dbReference>
<reference evidence="1 2" key="1">
    <citation type="journal article" date="2011" name="J. Bacteriol.">
        <title>Complete genome sequences of the chemolithoautotrophic Oligotropha carboxidovorans strains OM4 and OM5.</title>
        <authorList>
            <person name="Volland S."/>
            <person name="Rachinger M."/>
            <person name="Strittmatter A."/>
            <person name="Daniel R."/>
            <person name="Gottschalk G."/>
            <person name="Meyer O."/>
        </authorList>
    </citation>
    <scope>NUCLEOTIDE SEQUENCE [LARGE SCALE GENOMIC DNA]</scope>
    <source>
        <strain evidence="2">ATCC 49405 / DSM 1227 / KCTC 32145 / OM5</strain>
    </source>
</reference>
<protein>
    <recommendedName>
        <fullName evidence="3">Phage head-tail adaptor</fullName>
    </recommendedName>
</protein>
<dbReference type="KEGG" id="ocg:OCA5_c18700"/>
<gene>
    <name evidence="1" type="ordered locus">OCA5_c18700</name>
</gene>
<dbReference type="Pfam" id="PF05521">
    <property type="entry name" value="Phage_HCP"/>
    <property type="match status" value="1"/>
</dbReference>
<dbReference type="Proteomes" id="UP000007730">
    <property type="component" value="Chromosome"/>
</dbReference>